<gene>
    <name evidence="4" type="ORF">OS493_031696</name>
</gene>
<dbReference type="Proteomes" id="UP001163046">
    <property type="component" value="Unassembled WGS sequence"/>
</dbReference>
<dbReference type="InterPro" id="IPR013126">
    <property type="entry name" value="Hsp_70_fam"/>
</dbReference>
<reference evidence="4" key="1">
    <citation type="submission" date="2023-01" db="EMBL/GenBank/DDBJ databases">
        <title>Genome assembly of the deep-sea coral Lophelia pertusa.</title>
        <authorList>
            <person name="Herrera S."/>
            <person name="Cordes E."/>
        </authorList>
    </citation>
    <scope>NUCLEOTIDE SEQUENCE</scope>
    <source>
        <strain evidence="4">USNM1676648</strain>
        <tissue evidence="4">Polyp</tissue>
    </source>
</reference>
<dbReference type="SUPFAM" id="SSF53067">
    <property type="entry name" value="Actin-like ATPase domain"/>
    <property type="match status" value="2"/>
</dbReference>
<evidence type="ECO:0000256" key="1">
    <source>
        <dbReference type="ARBA" id="ARBA00007381"/>
    </source>
</evidence>
<proteinExistence type="inferred from homology"/>
<evidence type="ECO:0000256" key="3">
    <source>
        <dbReference type="ARBA" id="ARBA00022840"/>
    </source>
</evidence>
<dbReference type="Pfam" id="PF00012">
    <property type="entry name" value="HSP70"/>
    <property type="match status" value="1"/>
</dbReference>
<keyword evidence="5" id="KW-1185">Reference proteome</keyword>
<evidence type="ECO:0000256" key="2">
    <source>
        <dbReference type="ARBA" id="ARBA00022741"/>
    </source>
</evidence>
<evidence type="ECO:0000313" key="4">
    <source>
        <dbReference type="EMBL" id="KAJ7382921.1"/>
    </source>
</evidence>
<name>A0A9W9ZJJ8_9CNID</name>
<dbReference type="EMBL" id="MU825910">
    <property type="protein sequence ID" value="KAJ7382921.1"/>
    <property type="molecule type" value="Genomic_DNA"/>
</dbReference>
<keyword evidence="3" id="KW-0067">ATP-binding</keyword>
<dbReference type="GO" id="GO:0005524">
    <property type="term" value="F:ATP binding"/>
    <property type="evidence" value="ECO:0007669"/>
    <property type="project" value="UniProtKB-KW"/>
</dbReference>
<dbReference type="GO" id="GO:0140662">
    <property type="term" value="F:ATP-dependent protein folding chaperone"/>
    <property type="evidence" value="ECO:0007669"/>
    <property type="project" value="InterPro"/>
</dbReference>
<keyword evidence="2" id="KW-0547">Nucleotide-binding</keyword>
<comment type="similarity">
    <text evidence="1">Belongs to the heat shock protein 70 family.</text>
</comment>
<dbReference type="CDD" id="cd10229">
    <property type="entry name" value="ASKHA_NBD_HSP70_HSPA12"/>
    <property type="match status" value="1"/>
</dbReference>
<accession>A0A9W9ZJJ8</accession>
<protein>
    <submittedName>
        <fullName evidence="4">Uncharacterized protein</fullName>
    </submittedName>
</protein>
<organism evidence="4 5">
    <name type="scientific">Desmophyllum pertusum</name>
    <dbReference type="NCBI Taxonomy" id="174260"/>
    <lineage>
        <taxon>Eukaryota</taxon>
        <taxon>Metazoa</taxon>
        <taxon>Cnidaria</taxon>
        <taxon>Anthozoa</taxon>
        <taxon>Hexacorallia</taxon>
        <taxon>Scleractinia</taxon>
        <taxon>Caryophylliina</taxon>
        <taxon>Caryophylliidae</taxon>
        <taxon>Desmophyllum</taxon>
    </lineage>
</organism>
<dbReference type="Gene3D" id="3.30.420.40">
    <property type="match status" value="1"/>
</dbReference>
<evidence type="ECO:0000313" key="5">
    <source>
        <dbReference type="Proteomes" id="UP001163046"/>
    </source>
</evidence>
<dbReference type="AlphaFoldDB" id="A0A9W9ZJJ8"/>
<comment type="caution">
    <text evidence="4">The sequence shown here is derived from an EMBL/GenBank/DDBJ whole genome shotgun (WGS) entry which is preliminary data.</text>
</comment>
<dbReference type="InterPro" id="IPR043129">
    <property type="entry name" value="ATPase_NBD"/>
</dbReference>
<dbReference type="PANTHER" id="PTHR14187">
    <property type="entry name" value="ALPHA KINASE/ELONGATION FACTOR 2 KINASE"/>
    <property type="match status" value="1"/>
</dbReference>
<dbReference type="PANTHER" id="PTHR14187:SF5">
    <property type="entry name" value="HEAT SHOCK 70 KDA PROTEIN 12A"/>
    <property type="match status" value="1"/>
</dbReference>
<dbReference type="OrthoDB" id="2963168at2759"/>
<sequence>MANRYQESARSRSHYPLFEAESRLHPLRERYHATVAIDFGTTFSRFAFSLNSDGNQDIYLKKDWGDAYGHLNCLDTPTCILLSPEKEFVDFGFEAAEKYAALEDGKDQTYYFFDRFKMMLHHNEGKLSRETLLKARNGKYMRALDIFSKSLEYMKDKALEVIRDRGSRKCTASEVRWVVTVPAIWKPSAKQFMREAAYQAGLASPDNYSQLIIALEPEAAALDCRQHKLREFVGMITVDEAFVSAKTQYLVVDNGGGTMDVTAHEIQEDDTIKEIYHATGGDYGGTKVDEEFQDLLDKIFGKDIMDEFRSSNPSGWLELMNDFEFTRKRAAGGAMNIRIPESFLDLLRSKYNRNRDDDGSLLNCIVRSQGEGIKILKSRVLSLGPDIVKRLFKPAIESIVSHLKALLKKRELRGVEQLFLVGGFSGCRFLQDRIREEFEHKYKIVIPDDAQLAVVRGAVMFGQRPDCGRAMPF</sequence>